<name>A0ABX8BG91_9ACTN</name>
<protein>
    <submittedName>
        <fullName evidence="5">AraC family transcriptional regulator</fullName>
    </submittedName>
</protein>
<feature type="domain" description="HTH araC/xylS-type" evidence="4">
    <location>
        <begin position="184"/>
        <end position="281"/>
    </location>
</feature>
<evidence type="ECO:0000313" key="6">
    <source>
        <dbReference type="Proteomes" id="UP000676079"/>
    </source>
</evidence>
<proteinExistence type="predicted"/>
<dbReference type="SMART" id="SM00342">
    <property type="entry name" value="HTH_ARAC"/>
    <property type="match status" value="1"/>
</dbReference>
<sequence length="285" mass="30869">MGMPSTVHPVVDDPRAERARYWRFSGLPDTEMLTARFVTTNFTRHTHPTYTFGVITGGVEEYAHPGGTSRVGPGGLAVVGPDEVHTGHAGVPEGWTYRVFYPRPEVVVGIARELGLRGTPAFSESGIDAPEASRLLHAAHLAAERGDRLGASSLARRGIAALLRSHGRERPPRVRTREARPETALAREVLASRLTDPPTLEELAAAVGLGPFALSRAFSRAYGLPPHAYLNQLRVDRARTLLAAGRAPSEVAVEVGFTDQAHLSRHFRRHLGVPPGAYRRALAGR</sequence>
<keyword evidence="3" id="KW-0804">Transcription</keyword>
<evidence type="ECO:0000256" key="1">
    <source>
        <dbReference type="ARBA" id="ARBA00023015"/>
    </source>
</evidence>
<dbReference type="SUPFAM" id="SSF51215">
    <property type="entry name" value="Regulatory protein AraC"/>
    <property type="match status" value="1"/>
</dbReference>
<keyword evidence="2" id="KW-0238">DNA-binding</keyword>
<evidence type="ECO:0000256" key="2">
    <source>
        <dbReference type="ARBA" id="ARBA00023125"/>
    </source>
</evidence>
<keyword evidence="1" id="KW-0805">Transcription regulation</keyword>
<accession>A0ABX8BG91</accession>
<gene>
    <name evidence="5" type="ORF">KGD84_22885</name>
</gene>
<dbReference type="Gene3D" id="1.10.10.60">
    <property type="entry name" value="Homeodomain-like"/>
    <property type="match status" value="2"/>
</dbReference>
<dbReference type="SUPFAM" id="SSF46689">
    <property type="entry name" value="Homeodomain-like"/>
    <property type="match status" value="2"/>
</dbReference>
<dbReference type="InterPro" id="IPR003313">
    <property type="entry name" value="AraC-bd"/>
</dbReference>
<organism evidence="5 6">
    <name type="scientific">Nocardiopsis changdeensis</name>
    <dbReference type="NCBI Taxonomy" id="2831969"/>
    <lineage>
        <taxon>Bacteria</taxon>
        <taxon>Bacillati</taxon>
        <taxon>Actinomycetota</taxon>
        <taxon>Actinomycetes</taxon>
        <taxon>Streptosporangiales</taxon>
        <taxon>Nocardiopsidaceae</taxon>
        <taxon>Nocardiopsis</taxon>
    </lineage>
</organism>
<dbReference type="InterPro" id="IPR009057">
    <property type="entry name" value="Homeodomain-like_sf"/>
</dbReference>
<keyword evidence="6" id="KW-1185">Reference proteome</keyword>
<dbReference type="RefSeq" id="WP_220562483.1">
    <property type="nucleotide sequence ID" value="NZ_CP074133.1"/>
</dbReference>
<dbReference type="InterPro" id="IPR050204">
    <property type="entry name" value="AraC_XylS_family_regulators"/>
</dbReference>
<dbReference type="InterPro" id="IPR018060">
    <property type="entry name" value="HTH_AraC"/>
</dbReference>
<evidence type="ECO:0000313" key="5">
    <source>
        <dbReference type="EMBL" id="QUX21260.1"/>
    </source>
</evidence>
<dbReference type="Pfam" id="PF12833">
    <property type="entry name" value="HTH_18"/>
    <property type="match status" value="1"/>
</dbReference>
<dbReference type="PANTHER" id="PTHR46796:SF2">
    <property type="entry name" value="TRANSCRIPTIONAL REGULATORY PROTEIN"/>
    <property type="match status" value="1"/>
</dbReference>
<reference evidence="5 6" key="1">
    <citation type="submission" date="2021-05" db="EMBL/GenBank/DDBJ databases">
        <title>Direct Submission.</title>
        <authorList>
            <person name="Li K."/>
            <person name="Gao J."/>
        </authorList>
    </citation>
    <scope>NUCLEOTIDE SEQUENCE [LARGE SCALE GENOMIC DNA]</scope>
    <source>
        <strain evidence="5 6">Mg02</strain>
    </source>
</reference>
<dbReference type="PROSITE" id="PS01124">
    <property type="entry name" value="HTH_ARAC_FAMILY_2"/>
    <property type="match status" value="1"/>
</dbReference>
<dbReference type="EMBL" id="CP074133">
    <property type="protein sequence ID" value="QUX21260.1"/>
    <property type="molecule type" value="Genomic_DNA"/>
</dbReference>
<evidence type="ECO:0000256" key="3">
    <source>
        <dbReference type="ARBA" id="ARBA00023163"/>
    </source>
</evidence>
<dbReference type="PANTHER" id="PTHR46796">
    <property type="entry name" value="HTH-TYPE TRANSCRIPTIONAL ACTIVATOR RHAS-RELATED"/>
    <property type="match status" value="1"/>
</dbReference>
<dbReference type="Proteomes" id="UP000676079">
    <property type="component" value="Chromosome"/>
</dbReference>
<dbReference type="InterPro" id="IPR037923">
    <property type="entry name" value="HTH-like"/>
</dbReference>
<dbReference type="Pfam" id="PF02311">
    <property type="entry name" value="AraC_binding"/>
    <property type="match status" value="1"/>
</dbReference>
<evidence type="ECO:0000259" key="4">
    <source>
        <dbReference type="PROSITE" id="PS01124"/>
    </source>
</evidence>